<evidence type="ECO:0000256" key="10">
    <source>
        <dbReference type="ARBA" id="ARBA00023212"/>
    </source>
</evidence>
<evidence type="ECO:0000256" key="1">
    <source>
        <dbReference type="ARBA" id="ARBA00004245"/>
    </source>
</evidence>
<accession>D2W1F3</accession>
<keyword evidence="5 11" id="KW-0493">Microtubule</keyword>
<evidence type="ECO:0000313" key="14">
    <source>
        <dbReference type="Proteomes" id="UP000006671"/>
    </source>
</evidence>
<dbReference type="RefSeq" id="XP_002669823.1">
    <property type="nucleotide sequence ID" value="XM_002669777.1"/>
</dbReference>
<dbReference type="InterPro" id="IPR022780">
    <property type="entry name" value="Dynein_light_int_chain"/>
</dbReference>
<keyword evidence="14" id="KW-1185">Reference proteome</keyword>
<evidence type="ECO:0000256" key="6">
    <source>
        <dbReference type="ARBA" id="ARBA00022741"/>
    </source>
</evidence>
<evidence type="ECO:0000256" key="7">
    <source>
        <dbReference type="ARBA" id="ARBA00022840"/>
    </source>
</evidence>
<evidence type="ECO:0000256" key="4">
    <source>
        <dbReference type="ARBA" id="ARBA00022490"/>
    </source>
</evidence>
<dbReference type="OMA" id="KWIRILQ"/>
<dbReference type="GO" id="GO:0045504">
    <property type="term" value="F:dynein heavy chain binding"/>
    <property type="evidence" value="ECO:0007669"/>
    <property type="project" value="TreeGrafter"/>
</dbReference>
<evidence type="ECO:0000256" key="2">
    <source>
        <dbReference type="ARBA" id="ARBA00006831"/>
    </source>
</evidence>
<keyword evidence="6 11" id="KW-0547">Nucleotide-binding</keyword>
<evidence type="ECO:0000256" key="5">
    <source>
        <dbReference type="ARBA" id="ARBA00022701"/>
    </source>
</evidence>
<comment type="subcellular location">
    <subcellularLocation>
        <location evidence="1 11">Cytoplasm</location>
        <location evidence="1 11">Cytoskeleton</location>
    </subcellularLocation>
</comment>
<dbReference type="GO" id="GO:0005868">
    <property type="term" value="C:cytoplasmic dynein complex"/>
    <property type="evidence" value="ECO:0007669"/>
    <property type="project" value="UniProtKB-UniRule"/>
</dbReference>
<name>D2W1F3_NAEGR</name>
<dbReference type="GO" id="GO:0007018">
    <property type="term" value="P:microtubule-based movement"/>
    <property type="evidence" value="ECO:0007669"/>
    <property type="project" value="InterPro"/>
</dbReference>
<dbReference type="OrthoDB" id="27603at2759"/>
<dbReference type="InParanoid" id="D2W1F3"/>
<reference evidence="13 14" key="1">
    <citation type="journal article" date="2010" name="Cell">
        <title>The genome of Naegleria gruberi illuminates early eukaryotic versatility.</title>
        <authorList>
            <person name="Fritz-Laylin L.K."/>
            <person name="Prochnik S.E."/>
            <person name="Ginger M.L."/>
            <person name="Dacks J.B."/>
            <person name="Carpenter M.L."/>
            <person name="Field M.C."/>
            <person name="Kuo A."/>
            <person name="Paredez A."/>
            <person name="Chapman J."/>
            <person name="Pham J."/>
            <person name="Shu S."/>
            <person name="Neupane R."/>
            <person name="Cipriano M."/>
            <person name="Mancuso J."/>
            <person name="Tu H."/>
            <person name="Salamov A."/>
            <person name="Lindquist E."/>
            <person name="Shapiro H."/>
            <person name="Lucas S."/>
            <person name="Grigoriev I.V."/>
            <person name="Cande W.Z."/>
            <person name="Fulton C."/>
            <person name="Rokhsar D.S."/>
            <person name="Dawson S.C."/>
        </authorList>
    </citation>
    <scope>NUCLEOTIDE SEQUENCE [LARGE SCALE GENOMIC DNA]</scope>
    <source>
        <strain evidence="13 14">NEG-M</strain>
    </source>
</reference>
<comment type="similarity">
    <text evidence="2 11">Belongs to the dynein light intermediate chain family.</text>
</comment>
<evidence type="ECO:0000256" key="3">
    <source>
        <dbReference type="ARBA" id="ARBA00022448"/>
    </source>
</evidence>
<evidence type="ECO:0000256" key="11">
    <source>
        <dbReference type="RuleBase" id="RU366047"/>
    </source>
</evidence>
<comment type="function">
    <text evidence="11">Acts as one of several non-catalytic accessory components of the cytoplasmic dynein 1 complex that are thought to be involved in linking dynein to cargos and to adapter proteins that regulate dynein function. Cytoplasmic dynein 1 acts as a motor for the intracellular retrograde motility of vesicles and organelles along microtubules. May play a role in binding dynein to membranous organelles or chromosomes.</text>
</comment>
<evidence type="ECO:0000313" key="13">
    <source>
        <dbReference type="EMBL" id="EFC37079.1"/>
    </source>
</evidence>
<dbReference type="GO" id="GO:0005874">
    <property type="term" value="C:microtubule"/>
    <property type="evidence" value="ECO:0007669"/>
    <property type="project" value="UniProtKB-KW"/>
</dbReference>
<proteinExistence type="inferred from homology"/>
<comment type="subunit">
    <text evidence="11">Homodimer. The cytoplasmic dynein 1 complex consists of two catalytic heavy chains (HCs) and a number of non-catalytic subunits presented by intermediate chains (ICs).</text>
</comment>
<dbReference type="EMBL" id="GG738922">
    <property type="protein sequence ID" value="EFC37079.1"/>
    <property type="molecule type" value="Genomic_DNA"/>
</dbReference>
<dbReference type="GeneID" id="8857148"/>
<dbReference type="SUPFAM" id="SSF52540">
    <property type="entry name" value="P-loop containing nucleoside triphosphate hydrolases"/>
    <property type="match status" value="1"/>
</dbReference>
<keyword evidence="4 11" id="KW-0963">Cytoplasm</keyword>
<dbReference type="PANTHER" id="PTHR12688">
    <property type="entry name" value="DYNEIN LIGHT INTERMEDIATE CHAIN"/>
    <property type="match status" value="1"/>
</dbReference>
<protein>
    <recommendedName>
        <fullName evidence="11">Dynein light intermediate chain</fullName>
    </recommendedName>
</protein>
<dbReference type="AlphaFoldDB" id="D2W1F3"/>
<feature type="region of interest" description="Disordered" evidence="12">
    <location>
        <begin position="1"/>
        <end position="27"/>
    </location>
</feature>
<dbReference type="InterPro" id="IPR027417">
    <property type="entry name" value="P-loop_NTPase"/>
</dbReference>
<sequence>MTSIQQTTTFNNSLKTTPSTPTNHQKERNNVWGSLLKQQKIDPKLQEGIEDSYSIVFLGDAKNGQRSLVRRFQGKEIAGDVYHDTLSIEYTYFKAIDSTKHDDFSDSTRNDRDKYLNIYQMENQYFSYLLDFAINPTTFEKTVVVITVDISNTKNIISRTKKWIRILQDHIDEKIIPELKEEGMQRCYDRVKSTFKKGEQSTSENPNEFTVIDTNLGIPIVLAITKSDMAEKIADSFCTKKSIINIIPHHFLNFILFKLRKLCYRCK</sequence>
<dbReference type="STRING" id="5762.D2W1F3"/>
<dbReference type="PANTHER" id="PTHR12688:SF0">
    <property type="entry name" value="DYNEIN LIGHT INTERMEDIATE CHAIN"/>
    <property type="match status" value="1"/>
</dbReference>
<dbReference type="GO" id="GO:0000226">
    <property type="term" value="P:microtubule cytoskeleton organization"/>
    <property type="evidence" value="ECO:0007669"/>
    <property type="project" value="TreeGrafter"/>
</dbReference>
<dbReference type="InterPro" id="IPR008467">
    <property type="entry name" value="Dynein1_light_intermed_chain"/>
</dbReference>
<dbReference type="Gene3D" id="3.40.50.300">
    <property type="entry name" value="P-loop containing nucleotide triphosphate hydrolases"/>
    <property type="match status" value="1"/>
</dbReference>
<dbReference type="VEuPathDB" id="AmoebaDB:NAEGRDRAFT_75196"/>
<keyword evidence="3 11" id="KW-0813">Transport</keyword>
<dbReference type="KEGG" id="ngr:NAEGRDRAFT_75196"/>
<evidence type="ECO:0000256" key="9">
    <source>
        <dbReference type="ARBA" id="ARBA00023175"/>
    </source>
</evidence>
<evidence type="ECO:0000256" key="12">
    <source>
        <dbReference type="SAM" id="MobiDB-lite"/>
    </source>
</evidence>
<dbReference type="Pfam" id="PF05783">
    <property type="entry name" value="DLIC"/>
    <property type="match status" value="1"/>
</dbReference>
<keyword evidence="8 11" id="KW-0243">Dynein</keyword>
<keyword evidence="10 11" id="KW-0206">Cytoskeleton</keyword>
<organism evidence="14">
    <name type="scientific">Naegleria gruberi</name>
    <name type="common">Amoeba</name>
    <dbReference type="NCBI Taxonomy" id="5762"/>
    <lineage>
        <taxon>Eukaryota</taxon>
        <taxon>Discoba</taxon>
        <taxon>Heterolobosea</taxon>
        <taxon>Tetramitia</taxon>
        <taxon>Eutetramitia</taxon>
        <taxon>Vahlkampfiidae</taxon>
        <taxon>Naegleria</taxon>
    </lineage>
</organism>
<feature type="compositionally biased region" description="Polar residues" evidence="12">
    <location>
        <begin position="1"/>
        <end position="23"/>
    </location>
</feature>
<gene>
    <name evidence="13" type="ORF">NAEGRDRAFT_75196</name>
</gene>
<keyword evidence="7 11" id="KW-0067">ATP-binding</keyword>
<dbReference type="GO" id="GO:0005524">
    <property type="term" value="F:ATP binding"/>
    <property type="evidence" value="ECO:0007669"/>
    <property type="project" value="UniProtKB-KW"/>
</dbReference>
<keyword evidence="9 11" id="KW-0505">Motor protein</keyword>
<dbReference type="Proteomes" id="UP000006671">
    <property type="component" value="Unassembled WGS sequence"/>
</dbReference>
<dbReference type="eggNOG" id="KOG3905">
    <property type="taxonomic scope" value="Eukaryota"/>
</dbReference>
<evidence type="ECO:0000256" key="8">
    <source>
        <dbReference type="ARBA" id="ARBA00023017"/>
    </source>
</evidence>
<dbReference type="GO" id="GO:0005813">
    <property type="term" value="C:centrosome"/>
    <property type="evidence" value="ECO:0007669"/>
    <property type="project" value="TreeGrafter"/>
</dbReference>